<comment type="caution">
    <text evidence="1">The sequence shown here is derived from an EMBL/GenBank/DDBJ whole genome shotgun (WGS) entry which is preliminary data.</text>
</comment>
<dbReference type="EMBL" id="LKCI01000059">
    <property type="protein sequence ID" value="KTC58024.1"/>
    <property type="molecule type" value="Genomic_DNA"/>
</dbReference>
<accession>A0AAW3LWV9</accession>
<protein>
    <submittedName>
        <fullName evidence="1">Uncharacterized protein</fullName>
    </submittedName>
</protein>
<dbReference type="Proteomes" id="UP000054513">
    <property type="component" value="Unassembled WGS sequence"/>
</dbReference>
<organism evidence="1 2">
    <name type="scientific">Pseudomonas savastanoi</name>
    <name type="common">Pseudomonas syringae pv. savastanoi</name>
    <dbReference type="NCBI Taxonomy" id="29438"/>
    <lineage>
        <taxon>Bacteria</taxon>
        <taxon>Pseudomonadati</taxon>
        <taxon>Pseudomonadota</taxon>
        <taxon>Gammaproteobacteria</taxon>
        <taxon>Pseudomonadales</taxon>
        <taxon>Pseudomonadaceae</taxon>
        <taxon>Pseudomonas</taxon>
    </lineage>
</organism>
<reference evidence="1 2" key="1">
    <citation type="submission" date="2015-09" db="EMBL/GenBank/DDBJ databases">
        <title>Genome sequence of ICMP 19499.</title>
        <authorList>
            <person name="Visnovsky S.B."/>
            <person name="Lu A."/>
            <person name="Panda P."/>
            <person name="Pitman A.R."/>
        </authorList>
    </citation>
    <scope>NUCLEOTIDE SEQUENCE [LARGE SCALE GENOMIC DNA]</scope>
    <source>
        <strain evidence="1 2">ICMP 19499</strain>
    </source>
</reference>
<evidence type="ECO:0000313" key="2">
    <source>
        <dbReference type="Proteomes" id="UP000054513"/>
    </source>
</evidence>
<evidence type="ECO:0000313" key="1">
    <source>
        <dbReference type="EMBL" id="KTC58024.1"/>
    </source>
</evidence>
<sequence>MAGMGVFQACCGGLNVLGTAWRKACEQGEYAAPVRAIGRVGAESLNLRAIFSNHFAGSQTEQMSV</sequence>
<gene>
    <name evidence="1" type="ORF">AO287_03915</name>
</gene>
<name>A0AAW3LWV9_PSESS</name>
<dbReference type="AlphaFoldDB" id="A0AAW3LWV9"/>
<proteinExistence type="predicted"/>